<comment type="caution">
    <text evidence="1">The sequence shown here is derived from an EMBL/GenBank/DDBJ whole genome shotgun (WGS) entry which is preliminary data.</text>
</comment>
<proteinExistence type="predicted"/>
<dbReference type="EMBL" id="JAROYP010000014">
    <property type="protein sequence ID" value="MDH5163363.1"/>
    <property type="molecule type" value="Genomic_DNA"/>
</dbReference>
<reference evidence="1" key="1">
    <citation type="submission" date="2023-03" db="EMBL/GenBank/DDBJ databases">
        <title>Bacterial isolates from washroom surfaces on a university campus.</title>
        <authorList>
            <person name="Holman D.B."/>
            <person name="Gzyl K.E."/>
            <person name="Taheri A.E."/>
        </authorList>
    </citation>
    <scope>NUCLEOTIDE SEQUENCE</scope>
    <source>
        <strain evidence="1">RD03</strain>
    </source>
</reference>
<evidence type="ECO:0008006" key="3">
    <source>
        <dbReference type="Google" id="ProtNLM"/>
    </source>
</evidence>
<dbReference type="Proteomes" id="UP001159179">
    <property type="component" value="Unassembled WGS sequence"/>
</dbReference>
<organism evidence="1 2">
    <name type="scientific">Heyndrickxia oleronia</name>
    <dbReference type="NCBI Taxonomy" id="38875"/>
    <lineage>
        <taxon>Bacteria</taxon>
        <taxon>Bacillati</taxon>
        <taxon>Bacillota</taxon>
        <taxon>Bacilli</taxon>
        <taxon>Bacillales</taxon>
        <taxon>Bacillaceae</taxon>
        <taxon>Heyndrickxia</taxon>
    </lineage>
</organism>
<protein>
    <recommendedName>
        <fullName evidence="3">CpXC domain-containing protein</fullName>
    </recommendedName>
</protein>
<dbReference type="RefSeq" id="WP_180212642.1">
    <property type="nucleotide sequence ID" value="NZ_BOQX01000010.1"/>
</dbReference>
<dbReference type="AlphaFoldDB" id="A0AAW6SYR4"/>
<name>A0AAW6SYR4_9BACI</name>
<dbReference type="GeneID" id="79870068"/>
<evidence type="ECO:0000313" key="1">
    <source>
        <dbReference type="EMBL" id="MDH5163363.1"/>
    </source>
</evidence>
<sequence length="143" mass="16653">MAKILITCLPCEREAKYAATINNQNPINLTFKGEDQDLFNENIYNCPFCGMTLSKTNILEAFLNYFSKNDYSVQIKENVIEINKNETNLLFKSDVFLNNDVSTIVDISFPLTKNEIELIRLFFFEFDQEQWTISIEAENKRIA</sequence>
<evidence type="ECO:0000313" key="2">
    <source>
        <dbReference type="Proteomes" id="UP001159179"/>
    </source>
</evidence>
<accession>A0AAW6SYR4</accession>
<gene>
    <name evidence="1" type="ORF">P5X88_20735</name>
</gene>